<sequence>MLRLVVFDLTPCRPTVVVCGSSGFDCNSSAVAVIVVVAIAFDNGGSGSVGDKIQAVVFGCDCSCGVVCDSGGVAIVANRGGRKKSQHHGPSPGKALRVRLFSISKQKHPNTVLISIRFL</sequence>
<evidence type="ECO:0000313" key="1">
    <source>
        <dbReference type="EMBL" id="MPC26062.1"/>
    </source>
</evidence>
<reference evidence="1 2" key="1">
    <citation type="submission" date="2019-05" db="EMBL/GenBank/DDBJ databases">
        <title>Another draft genome of Portunus trituberculatus and its Hox gene families provides insights of decapod evolution.</title>
        <authorList>
            <person name="Jeong J.-H."/>
            <person name="Song I."/>
            <person name="Kim S."/>
            <person name="Choi T."/>
            <person name="Kim D."/>
            <person name="Ryu S."/>
            <person name="Kim W."/>
        </authorList>
    </citation>
    <scope>NUCLEOTIDE SEQUENCE [LARGE SCALE GENOMIC DNA]</scope>
    <source>
        <tissue evidence="1">Muscle</tissue>
    </source>
</reference>
<protein>
    <submittedName>
        <fullName evidence="1">Uncharacterized protein</fullName>
    </submittedName>
</protein>
<organism evidence="1 2">
    <name type="scientific">Portunus trituberculatus</name>
    <name type="common">Swimming crab</name>
    <name type="synonym">Neptunus trituberculatus</name>
    <dbReference type="NCBI Taxonomy" id="210409"/>
    <lineage>
        <taxon>Eukaryota</taxon>
        <taxon>Metazoa</taxon>
        <taxon>Ecdysozoa</taxon>
        <taxon>Arthropoda</taxon>
        <taxon>Crustacea</taxon>
        <taxon>Multicrustacea</taxon>
        <taxon>Malacostraca</taxon>
        <taxon>Eumalacostraca</taxon>
        <taxon>Eucarida</taxon>
        <taxon>Decapoda</taxon>
        <taxon>Pleocyemata</taxon>
        <taxon>Brachyura</taxon>
        <taxon>Eubrachyura</taxon>
        <taxon>Portunoidea</taxon>
        <taxon>Portunidae</taxon>
        <taxon>Portuninae</taxon>
        <taxon>Portunus</taxon>
    </lineage>
</organism>
<proteinExistence type="predicted"/>
<evidence type="ECO:0000313" key="2">
    <source>
        <dbReference type="Proteomes" id="UP000324222"/>
    </source>
</evidence>
<dbReference type="AlphaFoldDB" id="A0A5B7DWK9"/>
<gene>
    <name evidence="1" type="ORF">E2C01_019192</name>
</gene>
<dbReference type="Proteomes" id="UP000324222">
    <property type="component" value="Unassembled WGS sequence"/>
</dbReference>
<comment type="caution">
    <text evidence="1">The sequence shown here is derived from an EMBL/GenBank/DDBJ whole genome shotgun (WGS) entry which is preliminary data.</text>
</comment>
<dbReference type="EMBL" id="VSRR010001550">
    <property type="protein sequence ID" value="MPC26062.1"/>
    <property type="molecule type" value="Genomic_DNA"/>
</dbReference>
<accession>A0A5B7DWK9</accession>
<keyword evidence="2" id="KW-1185">Reference proteome</keyword>
<name>A0A5B7DWK9_PORTR</name>